<dbReference type="PANTHER" id="PTHR30419">
    <property type="entry name" value="HTH-TYPE TRANSCRIPTIONAL REGULATOR YBHD"/>
    <property type="match status" value="1"/>
</dbReference>
<dbReference type="InterPro" id="IPR036390">
    <property type="entry name" value="WH_DNA-bd_sf"/>
</dbReference>
<dbReference type="Gene3D" id="1.10.10.10">
    <property type="entry name" value="Winged helix-like DNA-binding domain superfamily/Winged helix DNA-binding domain"/>
    <property type="match status" value="1"/>
</dbReference>
<evidence type="ECO:0000259" key="5">
    <source>
        <dbReference type="PROSITE" id="PS50931"/>
    </source>
</evidence>
<proteinExistence type="inferred from homology"/>
<name>A0A9X2C4I3_9BURK</name>
<dbReference type="InterPro" id="IPR005119">
    <property type="entry name" value="LysR_subst-bd"/>
</dbReference>
<comment type="caution">
    <text evidence="6">The sequence shown here is derived from an EMBL/GenBank/DDBJ whole genome shotgun (WGS) entry which is preliminary data.</text>
</comment>
<reference evidence="6" key="1">
    <citation type="submission" date="2021-11" db="EMBL/GenBank/DDBJ databases">
        <title>BS-T2-15 a new species belonging to the Comamonadaceae family isolated from the soil of a French oak forest.</title>
        <authorList>
            <person name="Mieszkin S."/>
            <person name="Alain K."/>
        </authorList>
    </citation>
    <scope>NUCLEOTIDE SEQUENCE</scope>
    <source>
        <strain evidence="6">BS-T2-15</strain>
    </source>
</reference>
<keyword evidence="3" id="KW-0238">DNA-binding</keyword>
<dbReference type="InterPro" id="IPR000847">
    <property type="entry name" value="LysR_HTH_N"/>
</dbReference>
<organism evidence="6 7">
    <name type="scientific">Scleromatobacter humisilvae</name>
    <dbReference type="NCBI Taxonomy" id="2897159"/>
    <lineage>
        <taxon>Bacteria</taxon>
        <taxon>Pseudomonadati</taxon>
        <taxon>Pseudomonadota</taxon>
        <taxon>Betaproteobacteria</taxon>
        <taxon>Burkholderiales</taxon>
        <taxon>Sphaerotilaceae</taxon>
        <taxon>Scleromatobacter</taxon>
    </lineage>
</organism>
<dbReference type="InterPro" id="IPR037405">
    <property type="entry name" value="GbpR_PBP2"/>
</dbReference>
<evidence type="ECO:0000313" key="6">
    <source>
        <dbReference type="EMBL" id="MCK9689660.1"/>
    </source>
</evidence>
<evidence type="ECO:0000256" key="1">
    <source>
        <dbReference type="ARBA" id="ARBA00009437"/>
    </source>
</evidence>
<keyword evidence="4" id="KW-0804">Transcription</keyword>
<evidence type="ECO:0000256" key="2">
    <source>
        <dbReference type="ARBA" id="ARBA00023015"/>
    </source>
</evidence>
<comment type="similarity">
    <text evidence="1">Belongs to the LysR transcriptional regulatory family.</text>
</comment>
<dbReference type="RefSeq" id="WP_275685713.1">
    <property type="nucleotide sequence ID" value="NZ_JAJLJH010000017.1"/>
</dbReference>
<dbReference type="GO" id="GO:0003677">
    <property type="term" value="F:DNA binding"/>
    <property type="evidence" value="ECO:0007669"/>
    <property type="project" value="UniProtKB-KW"/>
</dbReference>
<dbReference type="EMBL" id="JAJLJH010000017">
    <property type="protein sequence ID" value="MCK9689660.1"/>
    <property type="molecule type" value="Genomic_DNA"/>
</dbReference>
<dbReference type="GO" id="GO:0005829">
    <property type="term" value="C:cytosol"/>
    <property type="evidence" value="ECO:0007669"/>
    <property type="project" value="TreeGrafter"/>
</dbReference>
<gene>
    <name evidence="6" type="ORF">LPC04_28405</name>
</gene>
<accession>A0A9X2C4I3</accession>
<dbReference type="Proteomes" id="UP001139353">
    <property type="component" value="Unassembled WGS sequence"/>
</dbReference>
<evidence type="ECO:0000256" key="4">
    <source>
        <dbReference type="ARBA" id="ARBA00023163"/>
    </source>
</evidence>
<dbReference type="AlphaFoldDB" id="A0A9X2C4I3"/>
<dbReference type="GO" id="GO:0003700">
    <property type="term" value="F:DNA-binding transcription factor activity"/>
    <property type="evidence" value="ECO:0007669"/>
    <property type="project" value="InterPro"/>
</dbReference>
<keyword evidence="2" id="KW-0805">Transcription regulation</keyword>
<dbReference type="Pfam" id="PF03466">
    <property type="entry name" value="LysR_substrate"/>
    <property type="match status" value="1"/>
</dbReference>
<dbReference type="InterPro" id="IPR036388">
    <property type="entry name" value="WH-like_DNA-bd_sf"/>
</dbReference>
<sequence>MSTADTHWFIRARLKTRQLLLLVAMEEEGNIHGAAQVLNMTQPAASKLLKDLEDMLEVKLFDRLPRGVRPTWYGETMIRHARMALASLSQAHEEIDALKAGRFGSVSIGTITAPAITLLPEAVSQVKAAHPSLRVGLQVETSDVLIDRLAQGKLDMVIGRLFARHDKSDLRYEALVEEPIAAVVRTGHPLMEHTSLTLADLAMAGWIVPPAGSVLRHRFELMFQEEGLPAPNDLIETTALLFMTKMLEQSDLIGVVASDVALYYQEHGLVAILPVELPCKMDAFGLITRTDRLLAPAAQVMLRAIKAVAHDVYGSTLTIDELG</sequence>
<dbReference type="PROSITE" id="PS50931">
    <property type="entry name" value="HTH_LYSR"/>
    <property type="match status" value="1"/>
</dbReference>
<dbReference type="SUPFAM" id="SSF46785">
    <property type="entry name" value="Winged helix' DNA-binding domain"/>
    <property type="match status" value="1"/>
</dbReference>
<dbReference type="PRINTS" id="PR00039">
    <property type="entry name" value="HTHLYSR"/>
</dbReference>
<evidence type="ECO:0000313" key="7">
    <source>
        <dbReference type="Proteomes" id="UP001139353"/>
    </source>
</evidence>
<evidence type="ECO:0000256" key="3">
    <source>
        <dbReference type="ARBA" id="ARBA00023125"/>
    </source>
</evidence>
<dbReference type="Gene3D" id="3.40.190.290">
    <property type="match status" value="1"/>
</dbReference>
<protein>
    <submittedName>
        <fullName evidence="6">LysR family transcriptional regulator</fullName>
    </submittedName>
</protein>
<dbReference type="Pfam" id="PF00126">
    <property type="entry name" value="HTH_1"/>
    <property type="match status" value="1"/>
</dbReference>
<keyword evidence="7" id="KW-1185">Reference proteome</keyword>
<feature type="domain" description="HTH lysR-type" evidence="5">
    <location>
        <begin position="14"/>
        <end position="71"/>
    </location>
</feature>
<dbReference type="InterPro" id="IPR050950">
    <property type="entry name" value="HTH-type_LysR_regulators"/>
</dbReference>
<dbReference type="PANTHER" id="PTHR30419:SF8">
    <property type="entry name" value="NITROGEN ASSIMILATION TRANSCRIPTIONAL ACTIVATOR-RELATED"/>
    <property type="match status" value="1"/>
</dbReference>
<dbReference type="CDD" id="cd08435">
    <property type="entry name" value="PBP2_GbpR"/>
    <property type="match status" value="1"/>
</dbReference>
<dbReference type="SUPFAM" id="SSF53850">
    <property type="entry name" value="Periplasmic binding protein-like II"/>
    <property type="match status" value="1"/>
</dbReference>